<feature type="transmembrane region" description="Helical" evidence="5">
    <location>
        <begin position="41"/>
        <end position="62"/>
    </location>
</feature>
<name>A0A089HKC5_PAEDU</name>
<evidence type="ECO:0000256" key="3">
    <source>
        <dbReference type="ARBA" id="ARBA00022989"/>
    </source>
</evidence>
<evidence type="ECO:0000256" key="1">
    <source>
        <dbReference type="ARBA" id="ARBA00022475"/>
    </source>
</evidence>
<protein>
    <recommendedName>
        <fullName evidence="6">Lipopolysaccharide assembly protein A domain-containing protein</fullName>
    </recommendedName>
</protein>
<keyword evidence="3 5" id="KW-1133">Transmembrane helix</keyword>
<dbReference type="Pfam" id="PF06305">
    <property type="entry name" value="LapA_dom"/>
    <property type="match status" value="1"/>
</dbReference>
<accession>A0A089HKC5</accession>
<dbReference type="RefSeq" id="WP_042206239.1">
    <property type="nucleotide sequence ID" value="NZ_CP009288.1"/>
</dbReference>
<evidence type="ECO:0000256" key="2">
    <source>
        <dbReference type="ARBA" id="ARBA00022692"/>
    </source>
</evidence>
<keyword evidence="1" id="KW-1003">Cell membrane</keyword>
<evidence type="ECO:0000256" key="5">
    <source>
        <dbReference type="SAM" id="Phobius"/>
    </source>
</evidence>
<evidence type="ECO:0000313" key="8">
    <source>
        <dbReference type="Proteomes" id="UP000029409"/>
    </source>
</evidence>
<dbReference type="Proteomes" id="UP000029409">
    <property type="component" value="Chromosome"/>
</dbReference>
<dbReference type="EMBL" id="CP009288">
    <property type="protein sequence ID" value="AIQ12381.1"/>
    <property type="molecule type" value="Genomic_DNA"/>
</dbReference>
<feature type="domain" description="Lipopolysaccharide assembly protein A" evidence="6">
    <location>
        <begin position="24"/>
        <end position="85"/>
    </location>
</feature>
<dbReference type="PANTHER" id="PTHR41335:SF1">
    <property type="entry name" value="MEMBRANE PROTEIN"/>
    <property type="match status" value="1"/>
</dbReference>
<evidence type="ECO:0000313" key="7">
    <source>
        <dbReference type="EMBL" id="AIQ12381.1"/>
    </source>
</evidence>
<evidence type="ECO:0000259" key="6">
    <source>
        <dbReference type="Pfam" id="PF06305"/>
    </source>
</evidence>
<reference evidence="7 8" key="1">
    <citation type="submission" date="2014-08" db="EMBL/GenBank/DDBJ databases">
        <title>Comparative genomics of the Paenibacillus odorifer group.</title>
        <authorList>
            <person name="den Bakker H.C."/>
            <person name="Tsai Y.-C."/>
            <person name="Martin N."/>
            <person name="Korlach J."/>
            <person name="Wiedmann M."/>
        </authorList>
    </citation>
    <scope>NUCLEOTIDE SEQUENCE [LARGE SCALE GENOMIC DNA]</scope>
    <source>
        <strain evidence="7 8">DSM 1735</strain>
    </source>
</reference>
<dbReference type="OrthoDB" id="2990728at2"/>
<dbReference type="AlphaFoldDB" id="A0A089HKC5"/>
<sequence length="110" mass="12025">MRMQWSIIFGLIFALLIALFAVINVDPVQVNFGFSIVSLPLILVILSCALIGGVIVGSYGIFRQYKQQRKIKSLTAELVKANEKIAELETANTADTMMESTIPGGTTTFN</sequence>
<proteinExistence type="predicted"/>
<keyword evidence="4 5" id="KW-0472">Membrane</keyword>
<dbReference type="eggNOG" id="COG5416">
    <property type="taxonomic scope" value="Bacteria"/>
</dbReference>
<dbReference type="KEGG" id="pdu:PDUR_11000"/>
<organism evidence="7 8">
    <name type="scientific">Paenibacillus durus</name>
    <name type="common">Paenibacillus azotofixans</name>
    <dbReference type="NCBI Taxonomy" id="44251"/>
    <lineage>
        <taxon>Bacteria</taxon>
        <taxon>Bacillati</taxon>
        <taxon>Bacillota</taxon>
        <taxon>Bacilli</taxon>
        <taxon>Bacillales</taxon>
        <taxon>Paenibacillaceae</taxon>
        <taxon>Paenibacillus</taxon>
    </lineage>
</organism>
<gene>
    <name evidence="7" type="ORF">PDUR_11000</name>
</gene>
<dbReference type="PANTHER" id="PTHR41335">
    <property type="entry name" value="MEMBRANE PROTEIN-RELATED"/>
    <property type="match status" value="1"/>
</dbReference>
<dbReference type="GO" id="GO:0005886">
    <property type="term" value="C:plasma membrane"/>
    <property type="evidence" value="ECO:0007669"/>
    <property type="project" value="InterPro"/>
</dbReference>
<evidence type="ECO:0000256" key="4">
    <source>
        <dbReference type="ARBA" id="ARBA00023136"/>
    </source>
</evidence>
<keyword evidence="2 5" id="KW-0812">Transmembrane</keyword>
<dbReference type="InterPro" id="IPR010445">
    <property type="entry name" value="LapA_dom"/>
</dbReference>
<keyword evidence="8" id="KW-1185">Reference proteome</keyword>
<dbReference type="STRING" id="44251.PDUR_11000"/>